<dbReference type="AlphaFoldDB" id="A0A2H0KPC9"/>
<dbReference type="Gene3D" id="3.90.79.10">
    <property type="entry name" value="Nucleoside Triphosphate Pyrophosphohydrolase"/>
    <property type="match status" value="1"/>
</dbReference>
<dbReference type="InterPro" id="IPR000086">
    <property type="entry name" value="NUDIX_hydrolase_dom"/>
</dbReference>
<evidence type="ECO:0000313" key="3">
    <source>
        <dbReference type="Proteomes" id="UP000231550"/>
    </source>
</evidence>
<protein>
    <recommendedName>
        <fullName evidence="1">Nudix hydrolase domain-containing protein</fullName>
    </recommendedName>
</protein>
<sequence>MMQEETILPAIDDFNQDRQAGLRPGVVICIINKELKILLGLKQEYQIWEIPQGGIPMGEDLVSALKKEVTEEMGERFLKSLFIPEKPLVATDKIIFPEQSLGGQILKVGGREVPMVGKKYYVCLVVQRENIEPEKIEYSEFKWVSFDEGRKVVETIPQKGKKRVLKKILEVLRDGGLIK</sequence>
<evidence type="ECO:0000313" key="2">
    <source>
        <dbReference type="EMBL" id="PIQ73977.1"/>
    </source>
</evidence>
<evidence type="ECO:0000259" key="1">
    <source>
        <dbReference type="PROSITE" id="PS51462"/>
    </source>
</evidence>
<dbReference type="Pfam" id="PF00293">
    <property type="entry name" value="NUDIX"/>
    <property type="match status" value="1"/>
</dbReference>
<dbReference type="PROSITE" id="PS51462">
    <property type="entry name" value="NUDIX"/>
    <property type="match status" value="1"/>
</dbReference>
<dbReference type="SUPFAM" id="SSF55811">
    <property type="entry name" value="Nudix"/>
    <property type="match status" value="1"/>
</dbReference>
<comment type="caution">
    <text evidence="2">The sequence shown here is derived from an EMBL/GenBank/DDBJ whole genome shotgun (WGS) entry which is preliminary data.</text>
</comment>
<feature type="domain" description="Nudix hydrolase" evidence="1">
    <location>
        <begin position="21"/>
        <end position="170"/>
    </location>
</feature>
<accession>A0A2H0KPC9</accession>
<name>A0A2H0KPC9_9BACT</name>
<reference evidence="2 3" key="1">
    <citation type="submission" date="2017-09" db="EMBL/GenBank/DDBJ databases">
        <title>Depth-based differentiation of microbial function through sediment-hosted aquifers and enrichment of novel symbionts in the deep terrestrial subsurface.</title>
        <authorList>
            <person name="Probst A.J."/>
            <person name="Ladd B."/>
            <person name="Jarett J.K."/>
            <person name="Geller-Mcgrath D.E."/>
            <person name="Sieber C.M."/>
            <person name="Emerson J.B."/>
            <person name="Anantharaman K."/>
            <person name="Thomas B.C."/>
            <person name="Malmstrom R."/>
            <person name="Stieglmeier M."/>
            <person name="Klingl A."/>
            <person name="Woyke T."/>
            <person name="Ryan C.M."/>
            <person name="Banfield J.F."/>
        </authorList>
    </citation>
    <scope>NUCLEOTIDE SEQUENCE [LARGE SCALE GENOMIC DNA]</scope>
    <source>
        <strain evidence="2">CG11_big_fil_rev_8_21_14_0_20_44_10</strain>
    </source>
</reference>
<dbReference type="EMBL" id="PCVN01000125">
    <property type="protein sequence ID" value="PIQ73977.1"/>
    <property type="molecule type" value="Genomic_DNA"/>
</dbReference>
<organism evidence="2 3">
    <name type="scientific">Candidatus Portnoybacteria bacterium CG11_big_fil_rev_8_21_14_0_20_44_10</name>
    <dbReference type="NCBI Taxonomy" id="1974818"/>
    <lineage>
        <taxon>Bacteria</taxon>
        <taxon>Candidatus Portnoyibacteriota</taxon>
    </lineage>
</organism>
<proteinExistence type="predicted"/>
<dbReference type="Proteomes" id="UP000231550">
    <property type="component" value="Unassembled WGS sequence"/>
</dbReference>
<gene>
    <name evidence="2" type="ORF">COV85_04665</name>
</gene>
<dbReference type="InterPro" id="IPR015797">
    <property type="entry name" value="NUDIX_hydrolase-like_dom_sf"/>
</dbReference>